<dbReference type="SUPFAM" id="SSF52833">
    <property type="entry name" value="Thioredoxin-like"/>
    <property type="match status" value="1"/>
</dbReference>
<protein>
    <submittedName>
        <fullName evidence="3">Protein disulfide reductase, TlpA family</fullName>
    </submittedName>
</protein>
<dbReference type="Pfam" id="PF00578">
    <property type="entry name" value="AhpC-TSA"/>
    <property type="match status" value="1"/>
</dbReference>
<dbReference type="PANTHER" id="PTHR42852:SF17">
    <property type="entry name" value="THIOREDOXIN-LIKE PROTEIN HI_1115"/>
    <property type="match status" value="1"/>
</dbReference>
<dbReference type="HOGENOM" id="CLU_042529_17_0_7"/>
<evidence type="ECO:0000313" key="4">
    <source>
        <dbReference type="Proteomes" id="UP000031130"/>
    </source>
</evidence>
<dbReference type="PANTHER" id="PTHR42852">
    <property type="entry name" value="THIOL:DISULFIDE INTERCHANGE PROTEIN DSBE"/>
    <property type="match status" value="1"/>
</dbReference>
<feature type="domain" description="Alkyl hydroperoxide reductase subunit C/ Thiol specific antioxidant" evidence="2">
    <location>
        <begin position="45"/>
        <end position="145"/>
    </location>
</feature>
<dbReference type="InterPro" id="IPR000866">
    <property type="entry name" value="AhpC/TSA"/>
</dbReference>
<evidence type="ECO:0000256" key="1">
    <source>
        <dbReference type="SAM" id="SignalP"/>
    </source>
</evidence>
<accession>A0A0A8HXN9</accession>
<dbReference type="PROSITE" id="PS51257">
    <property type="entry name" value="PROKAR_LIPOPROTEIN"/>
    <property type="match status" value="1"/>
</dbReference>
<dbReference type="AlphaFoldDB" id="A0A0A8HXN9"/>
<feature type="signal peptide" evidence="1">
    <location>
        <begin position="1"/>
        <end position="20"/>
    </location>
</feature>
<reference evidence="3 4" key="1">
    <citation type="journal article" date="2014" name="Genome Biol. Evol.">
        <title>Comparative Genomics of the Campylobacter lari Group.</title>
        <authorList>
            <person name="Miller W.G."/>
            <person name="Yee E."/>
            <person name="Chapman M.H."/>
            <person name="Smith T.P."/>
            <person name="Bono J.L."/>
            <person name="Huynh S."/>
            <person name="Parker C.T."/>
            <person name="Vandamme P."/>
            <person name="Luong K."/>
            <person name="Korlach J."/>
        </authorList>
    </citation>
    <scope>NUCLEOTIDE SEQUENCE [LARGE SCALE GENOMIC DNA]</scope>
    <source>
        <strain evidence="4">RM3659</strain>
    </source>
</reference>
<evidence type="ECO:0000313" key="3">
    <source>
        <dbReference type="EMBL" id="AJD02216.1"/>
    </source>
</evidence>
<name>A0A0A8HXN9_CAMLA</name>
<gene>
    <name evidence="3" type="ORF">UPTC3659_1383</name>
</gene>
<organism evidence="3 4">
    <name type="scientific">Campylobacter lari NCTC 11845</name>
    <dbReference type="NCBI Taxonomy" id="1388749"/>
    <lineage>
        <taxon>Bacteria</taxon>
        <taxon>Pseudomonadati</taxon>
        <taxon>Campylobacterota</taxon>
        <taxon>Epsilonproteobacteria</taxon>
        <taxon>Campylobacterales</taxon>
        <taxon>Campylobacteraceae</taxon>
        <taxon>Campylobacter</taxon>
    </lineage>
</organism>
<dbReference type="GO" id="GO:0016209">
    <property type="term" value="F:antioxidant activity"/>
    <property type="evidence" value="ECO:0007669"/>
    <property type="project" value="InterPro"/>
</dbReference>
<evidence type="ECO:0000259" key="2">
    <source>
        <dbReference type="Pfam" id="PF00578"/>
    </source>
</evidence>
<dbReference type="InterPro" id="IPR050553">
    <property type="entry name" value="Thioredoxin_ResA/DsbE_sf"/>
</dbReference>
<proteinExistence type="predicted"/>
<dbReference type="EMBL" id="CP007775">
    <property type="protein sequence ID" value="AJD02216.1"/>
    <property type="molecule type" value="Genomic_DNA"/>
</dbReference>
<dbReference type="Gene3D" id="3.40.30.10">
    <property type="entry name" value="Glutaredoxin"/>
    <property type="match status" value="1"/>
</dbReference>
<dbReference type="GO" id="GO:0016491">
    <property type="term" value="F:oxidoreductase activity"/>
    <property type="evidence" value="ECO:0007669"/>
    <property type="project" value="InterPro"/>
</dbReference>
<dbReference type="InterPro" id="IPR036249">
    <property type="entry name" value="Thioredoxin-like_sf"/>
</dbReference>
<dbReference type="CDD" id="cd02966">
    <property type="entry name" value="TlpA_like_family"/>
    <property type="match status" value="1"/>
</dbReference>
<dbReference type="Proteomes" id="UP000031130">
    <property type="component" value="Chromosome"/>
</dbReference>
<dbReference type="OrthoDB" id="5356727at2"/>
<sequence>MVVFKSFYCFLALISIFFFSACSNSEFQTLNSNQNYTFKYDGFEKTLKTQNINQAYALFFFTQDCGACNAQIPMLNELYKERNFPILAVLNGVKSKEEAQKILLEKKLDLPLLYEAKASSFLSKAVGGIYGVPVIVFYDEKGKINEKFIGLTPKSVLENKIKFLQ</sequence>
<keyword evidence="1" id="KW-0732">Signal</keyword>
<dbReference type="KEGG" id="cln:UPTC3659_1383"/>
<feature type="chain" id="PRO_5002053618" evidence="1">
    <location>
        <begin position="21"/>
        <end position="165"/>
    </location>
</feature>